<dbReference type="EC" id="2.7.7.7" evidence="1"/>
<keyword evidence="2" id="KW-1185">Reference proteome</keyword>
<gene>
    <name evidence="1" type="ORF">Q9291_04275</name>
</gene>
<dbReference type="Pfam" id="PF04364">
    <property type="entry name" value="DNA_pol3_chi"/>
    <property type="match status" value="1"/>
</dbReference>
<name>A0ABT9JRE1_9PROT</name>
<evidence type="ECO:0000313" key="2">
    <source>
        <dbReference type="Proteomes" id="UP001225906"/>
    </source>
</evidence>
<dbReference type="InterPro" id="IPR007459">
    <property type="entry name" value="DNA_pol3_chi"/>
</dbReference>
<dbReference type="RefSeq" id="WP_306388788.1">
    <property type="nucleotide sequence ID" value="NZ_JAVCAP010000007.1"/>
</dbReference>
<protein>
    <submittedName>
        <fullName evidence="1">DNA polymerase III subunit chi</fullName>
        <ecNumber evidence="1">2.7.7.7</ecNumber>
    </submittedName>
</protein>
<dbReference type="PANTHER" id="PTHR38767">
    <property type="entry name" value="DNA POLYMERASE III SUBUNIT CHI"/>
    <property type="match status" value="1"/>
</dbReference>
<dbReference type="GO" id="GO:0003887">
    <property type="term" value="F:DNA-directed DNA polymerase activity"/>
    <property type="evidence" value="ECO:0007669"/>
    <property type="project" value="UniProtKB-EC"/>
</dbReference>
<comment type="caution">
    <text evidence="1">The sequence shown here is derived from an EMBL/GenBank/DDBJ whole genome shotgun (WGS) entry which is preliminary data.</text>
</comment>
<dbReference type="Gene3D" id="3.40.50.10110">
    <property type="entry name" value="DNA polymerase III subunit chi"/>
    <property type="match status" value="1"/>
</dbReference>
<sequence>MTKIRFYTDVADPIVLIRHLAEQALTRQRRVTVYVRDQLHASTLADALWQQPGPSFMPNALADDSHAAYTPLLFAWQPAQIQQDDLLFNCQPEQPTFFSRFRHLFEIIGSDAAEKAAGRQRYAFYRDRGYDIQHIKAPPA</sequence>
<keyword evidence="1" id="KW-0808">Transferase</keyword>
<accession>A0ABT9JRE1</accession>
<dbReference type="InterPro" id="IPR036768">
    <property type="entry name" value="PolIII_chi_sf"/>
</dbReference>
<dbReference type="SUPFAM" id="SSF102400">
    <property type="entry name" value="DNA polymerase III chi subunit"/>
    <property type="match status" value="1"/>
</dbReference>
<reference evidence="2" key="1">
    <citation type="journal article" date="2019" name="Int. J. Syst. Evol. Microbiol.">
        <title>The Global Catalogue of Microorganisms (GCM) 10K type strain sequencing project: providing services to taxonomists for standard genome sequencing and annotation.</title>
        <authorList>
            <consortium name="The Broad Institute Genomics Platform"/>
            <consortium name="The Broad Institute Genome Sequencing Center for Infectious Disease"/>
            <person name="Wu L."/>
            <person name="Ma J."/>
        </authorList>
    </citation>
    <scope>NUCLEOTIDE SEQUENCE [LARGE SCALE GENOMIC DNA]</scope>
    <source>
        <strain evidence="2">VKM B-3159</strain>
    </source>
</reference>
<keyword evidence="1" id="KW-0548">Nucleotidyltransferase</keyword>
<dbReference type="Proteomes" id="UP001225906">
    <property type="component" value="Unassembled WGS sequence"/>
</dbReference>
<dbReference type="EMBL" id="JAVCAP010000007">
    <property type="protein sequence ID" value="MDP8567059.1"/>
    <property type="molecule type" value="Genomic_DNA"/>
</dbReference>
<proteinExistence type="predicted"/>
<evidence type="ECO:0000313" key="1">
    <source>
        <dbReference type="EMBL" id="MDP8567059.1"/>
    </source>
</evidence>
<organism evidence="1 2">
    <name type="scientific">Methylophilus aquaticus</name>
    <dbReference type="NCBI Taxonomy" id="1971610"/>
    <lineage>
        <taxon>Bacteria</taxon>
        <taxon>Pseudomonadati</taxon>
        <taxon>Pseudomonadota</taxon>
        <taxon>Betaproteobacteria</taxon>
        <taxon>Nitrosomonadales</taxon>
        <taxon>Methylophilaceae</taxon>
        <taxon>Methylophilus</taxon>
    </lineage>
</organism>
<dbReference type="PANTHER" id="PTHR38767:SF1">
    <property type="entry name" value="DNA POLYMERASE III SUBUNIT CHI"/>
    <property type="match status" value="1"/>
</dbReference>